<feature type="chain" id="PRO_5001496869" description="Lipoprotein" evidence="1">
    <location>
        <begin position="23"/>
        <end position="283"/>
    </location>
</feature>
<dbReference type="PROSITE" id="PS51257">
    <property type="entry name" value="PROKAR_LIPOPROTEIN"/>
    <property type="match status" value="1"/>
</dbReference>
<sequence length="283" mass="30083">MRTTTARAMTTWVLMGCLSGLAACGGEGDEEDDLAEGGASEALMGDNALSLNALSLNALSLNALSLNALSLNTLSPENLGALLDPTPAGGLSRELARYLVSCALEDGQSLDFTWAGVDGVVHEESLPGRLGLAPRWASKPLDPPSQRLVSACVAARVNFYGQPVTISLRSSKKPLKTSAWSEEVYTYPAIEGAFWGNLFDREPALHACHHTWNVSHSRSRKRDCAAGHEGEDGEILECGPIRIVGSCALNCQPLSTGWYYPGCLERPGSSLKVTKEVITTALP</sequence>
<dbReference type="Proteomes" id="UP000019678">
    <property type="component" value="Unassembled WGS sequence"/>
</dbReference>
<name>A0A017T2C3_9BACT</name>
<feature type="signal peptide" evidence="1">
    <location>
        <begin position="1"/>
        <end position="22"/>
    </location>
</feature>
<dbReference type="OrthoDB" id="5503126at2"/>
<evidence type="ECO:0000256" key="1">
    <source>
        <dbReference type="SAM" id="SignalP"/>
    </source>
</evidence>
<gene>
    <name evidence="2" type="ORF">CAP_6231</name>
</gene>
<accession>A0A017T2C3</accession>
<keyword evidence="3" id="KW-1185">Reference proteome</keyword>
<dbReference type="RefSeq" id="WP_156041214.1">
    <property type="nucleotide sequence ID" value="NZ_ASRX01000051.1"/>
</dbReference>
<reference evidence="2 3" key="1">
    <citation type="submission" date="2013-05" db="EMBL/GenBank/DDBJ databases">
        <title>Genome assembly of Chondromyces apiculatus DSM 436.</title>
        <authorList>
            <person name="Sharma G."/>
            <person name="Khatri I."/>
            <person name="Kaur C."/>
            <person name="Mayilraj S."/>
            <person name="Subramanian S."/>
        </authorList>
    </citation>
    <scope>NUCLEOTIDE SEQUENCE [LARGE SCALE GENOMIC DNA]</scope>
    <source>
        <strain evidence="2 3">DSM 436</strain>
    </source>
</reference>
<evidence type="ECO:0000313" key="3">
    <source>
        <dbReference type="Proteomes" id="UP000019678"/>
    </source>
</evidence>
<evidence type="ECO:0000313" key="2">
    <source>
        <dbReference type="EMBL" id="EYF03117.1"/>
    </source>
</evidence>
<evidence type="ECO:0008006" key="4">
    <source>
        <dbReference type="Google" id="ProtNLM"/>
    </source>
</evidence>
<keyword evidence="1" id="KW-0732">Signal</keyword>
<dbReference type="STRING" id="1192034.CAP_6231"/>
<dbReference type="EMBL" id="ASRX01000051">
    <property type="protein sequence ID" value="EYF03117.1"/>
    <property type="molecule type" value="Genomic_DNA"/>
</dbReference>
<dbReference type="AlphaFoldDB" id="A0A017T2C3"/>
<protein>
    <recommendedName>
        <fullName evidence="4">Lipoprotein</fullName>
    </recommendedName>
</protein>
<dbReference type="eggNOG" id="COG5184">
    <property type="taxonomic scope" value="Bacteria"/>
</dbReference>
<organism evidence="2 3">
    <name type="scientific">Chondromyces apiculatus DSM 436</name>
    <dbReference type="NCBI Taxonomy" id="1192034"/>
    <lineage>
        <taxon>Bacteria</taxon>
        <taxon>Pseudomonadati</taxon>
        <taxon>Myxococcota</taxon>
        <taxon>Polyangia</taxon>
        <taxon>Polyangiales</taxon>
        <taxon>Polyangiaceae</taxon>
        <taxon>Chondromyces</taxon>
    </lineage>
</organism>
<comment type="caution">
    <text evidence="2">The sequence shown here is derived from an EMBL/GenBank/DDBJ whole genome shotgun (WGS) entry which is preliminary data.</text>
</comment>
<proteinExistence type="predicted"/>